<dbReference type="AlphaFoldDB" id="A0A0A0EZU0"/>
<evidence type="ECO:0000313" key="3">
    <source>
        <dbReference type="Proteomes" id="UP000029998"/>
    </source>
</evidence>
<keyword evidence="1" id="KW-0472">Membrane</keyword>
<organism evidence="2 3">
    <name type="scientific">Lysobacter daejeonensis GH1-9</name>
    <dbReference type="NCBI Taxonomy" id="1385517"/>
    <lineage>
        <taxon>Bacteria</taxon>
        <taxon>Pseudomonadati</taxon>
        <taxon>Pseudomonadota</taxon>
        <taxon>Gammaproteobacteria</taxon>
        <taxon>Lysobacterales</taxon>
        <taxon>Lysobacteraceae</taxon>
        <taxon>Aerolutibacter</taxon>
    </lineage>
</organism>
<keyword evidence="1" id="KW-1133">Transmembrane helix</keyword>
<keyword evidence="1" id="KW-0812">Transmembrane</keyword>
<evidence type="ECO:0000256" key="1">
    <source>
        <dbReference type="SAM" id="Phobius"/>
    </source>
</evidence>
<feature type="transmembrane region" description="Helical" evidence="1">
    <location>
        <begin position="16"/>
        <end position="35"/>
    </location>
</feature>
<keyword evidence="3" id="KW-1185">Reference proteome</keyword>
<sequence>MVMWLCEGTYDIDWDAVSAVGTMLAVVVALWFSLADQRDRRRRDRTQSKIVATRIRDELADLKASLTSILAEFQDHERQNDFFDAMVAADPALRVRLVGDVSRLATPIIDGASDRMHVLPLAAATAVLHLVAEIGRLRRASRSVSELVGNGPDGAMDKAALLREALHAARKATDEADTACQRVLAN</sequence>
<accession>A0A0A0EZU0</accession>
<reference evidence="2 3" key="1">
    <citation type="submission" date="2013-08" db="EMBL/GenBank/DDBJ databases">
        <title>Genome sequencing of Lysobacter.</title>
        <authorList>
            <person name="Zhang S."/>
            <person name="Wang G."/>
        </authorList>
    </citation>
    <scope>NUCLEOTIDE SEQUENCE [LARGE SCALE GENOMIC DNA]</scope>
    <source>
        <strain evidence="2 3">GH1-9</strain>
    </source>
</reference>
<dbReference type="Proteomes" id="UP000029998">
    <property type="component" value="Unassembled WGS sequence"/>
</dbReference>
<proteinExistence type="predicted"/>
<gene>
    <name evidence="2" type="ORF">N800_06750</name>
</gene>
<dbReference type="EMBL" id="AVPU01000011">
    <property type="protein sequence ID" value="KGM54672.1"/>
    <property type="molecule type" value="Genomic_DNA"/>
</dbReference>
<comment type="caution">
    <text evidence="2">The sequence shown here is derived from an EMBL/GenBank/DDBJ whole genome shotgun (WGS) entry which is preliminary data.</text>
</comment>
<protein>
    <submittedName>
        <fullName evidence="2">Uncharacterized protein</fullName>
    </submittedName>
</protein>
<dbReference type="STRING" id="1385517.N800_06750"/>
<name>A0A0A0EZU0_9GAMM</name>
<evidence type="ECO:0000313" key="2">
    <source>
        <dbReference type="EMBL" id="KGM54672.1"/>
    </source>
</evidence>